<evidence type="ECO:0000313" key="2">
    <source>
        <dbReference type="EMBL" id="BDG61938.1"/>
    </source>
</evidence>
<keyword evidence="3" id="KW-1185">Reference proteome</keyword>
<reference evidence="2" key="1">
    <citation type="submission" date="2022-03" db="EMBL/GenBank/DDBJ databases">
        <title>Complete genome sequence of Caldinitratiruptor microaerophilus.</title>
        <authorList>
            <person name="Mukaiyama R."/>
            <person name="Nishiyama T."/>
            <person name="Ueda K."/>
        </authorList>
    </citation>
    <scope>NUCLEOTIDE SEQUENCE</scope>
    <source>
        <strain evidence="2">JCM 16183</strain>
    </source>
</reference>
<feature type="transmembrane region" description="Helical" evidence="1">
    <location>
        <begin position="6"/>
        <end position="24"/>
    </location>
</feature>
<dbReference type="EMBL" id="AP025628">
    <property type="protein sequence ID" value="BDG61938.1"/>
    <property type="molecule type" value="Genomic_DNA"/>
</dbReference>
<keyword evidence="1" id="KW-1133">Transmembrane helix</keyword>
<dbReference type="AlphaFoldDB" id="A0AA35G9X4"/>
<keyword evidence="1" id="KW-0472">Membrane</keyword>
<dbReference type="Proteomes" id="UP001163687">
    <property type="component" value="Chromosome"/>
</dbReference>
<protein>
    <recommendedName>
        <fullName evidence="4">Holin</fullName>
    </recommendedName>
</protein>
<organism evidence="2 3">
    <name type="scientific">Caldinitratiruptor microaerophilus</name>
    <dbReference type="NCBI Taxonomy" id="671077"/>
    <lineage>
        <taxon>Bacteria</taxon>
        <taxon>Bacillati</taxon>
        <taxon>Bacillota</taxon>
        <taxon>Clostridia</taxon>
        <taxon>Eubacteriales</taxon>
        <taxon>Symbiobacteriaceae</taxon>
        <taxon>Caldinitratiruptor</taxon>
    </lineage>
</organism>
<proteinExistence type="predicted"/>
<dbReference type="RefSeq" id="WP_264842567.1">
    <property type="nucleotide sequence ID" value="NZ_AP025628.1"/>
</dbReference>
<evidence type="ECO:0008006" key="4">
    <source>
        <dbReference type="Google" id="ProtNLM"/>
    </source>
</evidence>
<feature type="transmembrane region" description="Helical" evidence="1">
    <location>
        <begin position="31"/>
        <end position="49"/>
    </location>
</feature>
<sequence>MDVTWWGVPASLLVMAVVQLAKEVGFPPRYAGLLSAGLGVLGGVAAYFWGNSPAASAAVNGLVAGLGAAGLWSAVKNAAERRQE</sequence>
<feature type="transmembrane region" description="Helical" evidence="1">
    <location>
        <begin position="55"/>
        <end position="75"/>
    </location>
</feature>
<evidence type="ECO:0000313" key="3">
    <source>
        <dbReference type="Proteomes" id="UP001163687"/>
    </source>
</evidence>
<evidence type="ECO:0000256" key="1">
    <source>
        <dbReference type="SAM" id="Phobius"/>
    </source>
</evidence>
<dbReference type="KEGG" id="cmic:caldi_30280"/>
<keyword evidence="1" id="KW-0812">Transmembrane</keyword>
<name>A0AA35G9X4_9FIRM</name>
<accession>A0AA35G9X4</accession>
<gene>
    <name evidence="2" type="ORF">caldi_30280</name>
</gene>